<gene>
    <name evidence="13" type="ORF">MGWOODY_Clf418</name>
</gene>
<dbReference type="GO" id="GO:0002161">
    <property type="term" value="F:aminoacyl-tRNA deacylase activity"/>
    <property type="evidence" value="ECO:0007669"/>
    <property type="project" value="InterPro"/>
</dbReference>
<comment type="similarity">
    <text evidence="1">Belongs to the class-I aminoacyl-tRNA synthetase family.</text>
</comment>
<comment type="catalytic activity">
    <reaction evidence="9">
        <text>tRNA(Leu) + L-leucine + ATP = L-leucyl-tRNA(Leu) + AMP + diphosphate</text>
        <dbReference type="Rhea" id="RHEA:11688"/>
        <dbReference type="Rhea" id="RHEA-COMP:9613"/>
        <dbReference type="Rhea" id="RHEA-COMP:9622"/>
        <dbReference type="ChEBI" id="CHEBI:30616"/>
        <dbReference type="ChEBI" id="CHEBI:33019"/>
        <dbReference type="ChEBI" id="CHEBI:57427"/>
        <dbReference type="ChEBI" id="CHEBI:78442"/>
        <dbReference type="ChEBI" id="CHEBI:78494"/>
        <dbReference type="ChEBI" id="CHEBI:456215"/>
        <dbReference type="EC" id="6.1.1.4"/>
    </reaction>
</comment>
<dbReference type="InterPro" id="IPR025709">
    <property type="entry name" value="Leu_tRNA-synth_edit"/>
</dbReference>
<dbReference type="InterPro" id="IPR013155">
    <property type="entry name" value="M/V/L/I-tRNA-synth_anticd-bd"/>
</dbReference>
<evidence type="ECO:0000256" key="2">
    <source>
        <dbReference type="ARBA" id="ARBA00013164"/>
    </source>
</evidence>
<dbReference type="CDD" id="cd07958">
    <property type="entry name" value="Anticodon_Ia_Leu_BEm"/>
    <property type="match status" value="1"/>
</dbReference>
<dbReference type="NCBIfam" id="TIGR00396">
    <property type="entry name" value="leuS_bact"/>
    <property type="match status" value="1"/>
</dbReference>
<dbReference type="Gene3D" id="1.10.730.10">
    <property type="entry name" value="Isoleucyl-tRNA Synthetase, Domain 1"/>
    <property type="match status" value="2"/>
</dbReference>
<sequence>MTSSPRQVELPFDPAAIDYKWQARWEKDGLHKVFDDDPRPKWYEMTMYPYPSGDLHIGHWYAMAPADSHARFRRMQGYNVLHPIGFDAFGLPAENAAISRGIHPYEWTISNIENMRRQLRSLGAIYDWDREVITCQPEYYRWNQWFFLKFFEKGLAYRAQAPVVWCPSCQTVLANEQVINGACERCGTEITRRDLEQWFFKITEYADRLLDFGGLEEWPDKILTMQENWIGRSEGVQISFDISEAGLDEKEISTFTTRIDTIFGVTFIVLAPEHQLVPGLTTDQNRQAVDEYITEARRTSEIDRLSVEKEKTGVFTGSYAVNRLNGERVPVYIGDYVLMTYGTGAVMGVPAHDSRDYIFARKYKLPIRTVIAPIEWDGKDLPDAYLGDGFMTNSGAYDGMTNEEGKTAIAVDLEKKGWGSRTVSYRMRDWLISRQRYWGTPIPMVYCDTCGVVPVPYADLPVLLPQDADFTPTGESPLAANAEFLNTRCPKCGADARRETDTMDTFMDSSWYMMRYLDPHNDDDPADPQLLKRWMTVDQYTGGAEHAVMHLLYSRFFTKGMFDMGLVEYDEPFLRLFNQGVILGGDHEKMSKSRGNVVNPDDFVGTLGADAVRCFLMFIGPWDQGGPWSDVGINGTARWLNRVWDIAVRDANKLGTASVNADIVRDTLRLLNQTIRKCHNDLDKFKFNTAIASLMELTNHLNRVWADASIDAKTWRSCTRTLLLLLAPMAPHMTEELWEMNGHPYSIHQQDFPTWDDDLAAEDVITLIVQVNGKVRDKIEVAVGINEAEAQALALASPRVQSHVEGKSVAKTVYVPGRLVNVVVN</sequence>
<dbReference type="AlphaFoldDB" id="A0A160VBF3"/>
<dbReference type="GO" id="GO:0005524">
    <property type="term" value="F:ATP binding"/>
    <property type="evidence" value="ECO:0007669"/>
    <property type="project" value="UniProtKB-KW"/>
</dbReference>
<keyword evidence="8 13" id="KW-0030">Aminoacyl-tRNA synthetase</keyword>
<dbReference type="InterPro" id="IPR014729">
    <property type="entry name" value="Rossmann-like_a/b/a_fold"/>
</dbReference>
<dbReference type="CDD" id="cd00812">
    <property type="entry name" value="LeuRS_core"/>
    <property type="match status" value="1"/>
</dbReference>
<evidence type="ECO:0000259" key="11">
    <source>
        <dbReference type="Pfam" id="PF08264"/>
    </source>
</evidence>
<evidence type="ECO:0000259" key="10">
    <source>
        <dbReference type="Pfam" id="PF00133"/>
    </source>
</evidence>
<dbReference type="HAMAP" id="MF_00049_B">
    <property type="entry name" value="Leu_tRNA_synth_B"/>
    <property type="match status" value="1"/>
</dbReference>
<dbReference type="SUPFAM" id="SSF52374">
    <property type="entry name" value="Nucleotidylyl transferase"/>
    <property type="match status" value="1"/>
</dbReference>
<keyword evidence="5" id="KW-0547">Nucleotide-binding</keyword>
<evidence type="ECO:0000256" key="3">
    <source>
        <dbReference type="ARBA" id="ARBA00022490"/>
    </source>
</evidence>
<keyword evidence="6" id="KW-0067">ATP-binding</keyword>
<dbReference type="InterPro" id="IPR009080">
    <property type="entry name" value="tRNAsynth_Ia_anticodon-bd"/>
</dbReference>
<keyword evidence="3" id="KW-0963">Cytoplasm</keyword>
<keyword evidence="4 13" id="KW-0436">Ligase</keyword>
<dbReference type="GO" id="GO:0006429">
    <property type="term" value="P:leucyl-tRNA aminoacylation"/>
    <property type="evidence" value="ECO:0007669"/>
    <property type="project" value="InterPro"/>
</dbReference>
<feature type="domain" description="Aminoacyl-tRNA synthetase class Ia" evidence="10">
    <location>
        <begin position="20"/>
        <end position="213"/>
    </location>
</feature>
<dbReference type="FunFam" id="3.40.50.620:FF:000003">
    <property type="entry name" value="Leucine--tRNA ligase"/>
    <property type="match status" value="1"/>
</dbReference>
<name>A0A160VBF3_9ZZZZ</name>
<evidence type="ECO:0000313" key="13">
    <source>
        <dbReference type="EMBL" id="CUV03571.1"/>
    </source>
</evidence>
<organism evidence="13">
    <name type="scientific">hydrothermal vent metagenome</name>
    <dbReference type="NCBI Taxonomy" id="652676"/>
    <lineage>
        <taxon>unclassified sequences</taxon>
        <taxon>metagenomes</taxon>
        <taxon>ecological metagenomes</taxon>
    </lineage>
</organism>
<dbReference type="InterPro" id="IPR002302">
    <property type="entry name" value="Leu-tRNA-ligase"/>
</dbReference>
<dbReference type="Pfam" id="PF00133">
    <property type="entry name" value="tRNA-synt_1"/>
    <property type="match status" value="1"/>
</dbReference>
<dbReference type="Pfam" id="PF08264">
    <property type="entry name" value="Anticodon_1"/>
    <property type="match status" value="1"/>
</dbReference>
<accession>A0A160VBF3</accession>
<keyword evidence="7" id="KW-0648">Protein biosynthesis</keyword>
<feature type="domain" description="Methionyl/Valyl/Leucyl/Isoleucyl-tRNA synthetase anticodon-binding" evidence="11">
    <location>
        <begin position="668"/>
        <end position="784"/>
    </location>
</feature>
<evidence type="ECO:0000256" key="1">
    <source>
        <dbReference type="ARBA" id="ARBA00005594"/>
    </source>
</evidence>
<dbReference type="GO" id="GO:0005829">
    <property type="term" value="C:cytosol"/>
    <property type="evidence" value="ECO:0007669"/>
    <property type="project" value="TreeGrafter"/>
</dbReference>
<feature type="domain" description="Leucyl-tRNA synthetase editing" evidence="12">
    <location>
        <begin position="227"/>
        <end position="413"/>
    </location>
</feature>
<dbReference type="Pfam" id="PF13603">
    <property type="entry name" value="tRNA-synt_1_2"/>
    <property type="match status" value="1"/>
</dbReference>
<dbReference type="PANTHER" id="PTHR43740">
    <property type="entry name" value="LEUCYL-TRNA SYNTHETASE"/>
    <property type="match status" value="1"/>
</dbReference>
<dbReference type="SUPFAM" id="SSF50677">
    <property type="entry name" value="ValRS/IleRS/LeuRS editing domain"/>
    <property type="match status" value="1"/>
</dbReference>
<reference evidence="13" key="1">
    <citation type="submission" date="2015-10" db="EMBL/GenBank/DDBJ databases">
        <authorList>
            <person name="Gilbert D.G."/>
        </authorList>
    </citation>
    <scope>NUCLEOTIDE SEQUENCE</scope>
</reference>
<dbReference type="GO" id="GO:0004823">
    <property type="term" value="F:leucine-tRNA ligase activity"/>
    <property type="evidence" value="ECO:0007669"/>
    <property type="project" value="UniProtKB-EC"/>
</dbReference>
<evidence type="ECO:0000256" key="5">
    <source>
        <dbReference type="ARBA" id="ARBA00022741"/>
    </source>
</evidence>
<dbReference type="FunFam" id="3.40.50.620:FF:000056">
    <property type="entry name" value="Leucine--tRNA ligase"/>
    <property type="match status" value="1"/>
</dbReference>
<evidence type="ECO:0000256" key="9">
    <source>
        <dbReference type="ARBA" id="ARBA00047469"/>
    </source>
</evidence>
<evidence type="ECO:0000256" key="4">
    <source>
        <dbReference type="ARBA" id="ARBA00022598"/>
    </source>
</evidence>
<proteinExistence type="inferred from homology"/>
<dbReference type="EMBL" id="FAXA01000436">
    <property type="protein sequence ID" value="CUV03571.1"/>
    <property type="molecule type" value="Genomic_DNA"/>
</dbReference>
<dbReference type="PRINTS" id="PR00985">
    <property type="entry name" value="TRNASYNTHLEU"/>
</dbReference>
<dbReference type="SUPFAM" id="SSF47323">
    <property type="entry name" value="Anticodon-binding domain of a subclass of class I aminoacyl-tRNA synthetases"/>
    <property type="match status" value="1"/>
</dbReference>
<dbReference type="InterPro" id="IPR002300">
    <property type="entry name" value="aa-tRNA-synth_Ia"/>
</dbReference>
<dbReference type="Gene3D" id="3.40.50.620">
    <property type="entry name" value="HUPs"/>
    <property type="match status" value="2"/>
</dbReference>
<evidence type="ECO:0000256" key="6">
    <source>
        <dbReference type="ARBA" id="ARBA00022840"/>
    </source>
</evidence>
<dbReference type="FunFam" id="1.10.730.10:FF:000002">
    <property type="entry name" value="Leucine--tRNA ligase"/>
    <property type="match status" value="1"/>
</dbReference>
<evidence type="ECO:0000259" key="12">
    <source>
        <dbReference type="Pfam" id="PF13603"/>
    </source>
</evidence>
<dbReference type="Gene3D" id="3.10.20.590">
    <property type="match status" value="1"/>
</dbReference>
<evidence type="ECO:0000256" key="8">
    <source>
        <dbReference type="ARBA" id="ARBA00023146"/>
    </source>
</evidence>
<protein>
    <recommendedName>
        <fullName evidence="2">leucine--tRNA ligase</fullName>
        <ecNumber evidence="2">6.1.1.4</ecNumber>
    </recommendedName>
</protein>
<dbReference type="InterPro" id="IPR009008">
    <property type="entry name" value="Val/Leu/Ile-tRNA-synth_edit"/>
</dbReference>
<dbReference type="EC" id="6.1.1.4" evidence="2"/>
<evidence type="ECO:0000256" key="7">
    <source>
        <dbReference type="ARBA" id="ARBA00022917"/>
    </source>
</evidence>
<dbReference type="PANTHER" id="PTHR43740:SF2">
    <property type="entry name" value="LEUCINE--TRNA LIGASE, MITOCHONDRIAL"/>
    <property type="match status" value="1"/>
</dbReference>